<feature type="transmembrane region" description="Helical" evidence="6">
    <location>
        <begin position="652"/>
        <end position="677"/>
    </location>
</feature>
<dbReference type="PROSITE" id="PS50928">
    <property type="entry name" value="ABC_TM1"/>
    <property type="match status" value="2"/>
</dbReference>
<feature type="compositionally biased region" description="Polar residues" evidence="5">
    <location>
        <begin position="167"/>
        <end position="186"/>
    </location>
</feature>
<keyword evidence="3 6" id="KW-1133">Transmembrane helix</keyword>
<feature type="region of interest" description="Disordered" evidence="5">
    <location>
        <begin position="486"/>
        <end position="532"/>
    </location>
</feature>
<comment type="subcellular location">
    <subcellularLocation>
        <location evidence="1">Membrane</location>
        <topology evidence="1">Multi-pass membrane protein</topology>
    </subcellularLocation>
</comment>
<evidence type="ECO:0000256" key="3">
    <source>
        <dbReference type="ARBA" id="ARBA00022989"/>
    </source>
</evidence>
<dbReference type="Gramene" id="CMO283CT">
    <property type="protein sequence ID" value="CMO283CT"/>
    <property type="gene ID" value="CMO283C"/>
</dbReference>
<protein>
    <recommendedName>
        <fullName evidence="7">ABC transmembrane type-1 domain-containing protein</fullName>
    </recommendedName>
</protein>
<evidence type="ECO:0000256" key="6">
    <source>
        <dbReference type="SAM" id="Phobius"/>
    </source>
</evidence>
<dbReference type="InterPro" id="IPR035906">
    <property type="entry name" value="MetI-like_sf"/>
</dbReference>
<feature type="domain" description="ABC transmembrane type-1" evidence="7">
    <location>
        <begin position="705"/>
        <end position="903"/>
    </location>
</feature>
<keyword evidence="9" id="KW-1185">Reference proteome</keyword>
<dbReference type="GO" id="GO:0016020">
    <property type="term" value="C:membrane"/>
    <property type="evidence" value="ECO:0007669"/>
    <property type="project" value="UniProtKB-SubCell"/>
</dbReference>
<accession>M1V613</accession>
<keyword evidence="4 6" id="KW-0472">Membrane</keyword>
<reference evidence="8 9" key="1">
    <citation type="journal article" date="2004" name="Nature">
        <title>Genome sequence of the ultrasmall unicellular red alga Cyanidioschyzon merolae 10D.</title>
        <authorList>
            <person name="Matsuzaki M."/>
            <person name="Misumi O."/>
            <person name="Shin-i T."/>
            <person name="Maruyama S."/>
            <person name="Takahara M."/>
            <person name="Miyagishima S."/>
            <person name="Mori T."/>
            <person name="Nishida K."/>
            <person name="Yagisawa F."/>
            <person name="Nishida K."/>
            <person name="Yoshida Y."/>
            <person name="Nishimura Y."/>
            <person name="Nakao S."/>
            <person name="Kobayashi T."/>
            <person name="Momoyama Y."/>
            <person name="Higashiyama T."/>
            <person name="Minoda A."/>
            <person name="Sano M."/>
            <person name="Nomoto H."/>
            <person name="Oishi K."/>
            <person name="Hayashi H."/>
            <person name="Ohta F."/>
            <person name="Nishizaka S."/>
            <person name="Haga S."/>
            <person name="Miura S."/>
            <person name="Morishita T."/>
            <person name="Kabeya Y."/>
            <person name="Terasawa K."/>
            <person name="Suzuki Y."/>
            <person name="Ishii Y."/>
            <person name="Asakawa S."/>
            <person name="Takano H."/>
            <person name="Ohta N."/>
            <person name="Kuroiwa H."/>
            <person name="Tanaka K."/>
            <person name="Shimizu N."/>
            <person name="Sugano S."/>
            <person name="Sato N."/>
            <person name="Nozaki H."/>
            <person name="Ogasawara N."/>
            <person name="Kohara Y."/>
            <person name="Kuroiwa T."/>
        </authorList>
    </citation>
    <scope>NUCLEOTIDE SEQUENCE [LARGE SCALE GENOMIC DNA]</scope>
    <source>
        <strain evidence="8 9">10D</strain>
    </source>
</reference>
<dbReference type="GeneID" id="16995771"/>
<feature type="transmembrane region" description="Helical" evidence="6">
    <location>
        <begin position="331"/>
        <end position="354"/>
    </location>
</feature>
<evidence type="ECO:0000313" key="9">
    <source>
        <dbReference type="Proteomes" id="UP000007014"/>
    </source>
</evidence>
<reference evidence="8 9" key="2">
    <citation type="journal article" date="2007" name="BMC Biol.">
        <title>A 100%-complete sequence reveals unusually simple genomic features in the hot-spring red alga Cyanidioschyzon merolae.</title>
        <authorList>
            <person name="Nozaki H."/>
            <person name="Takano H."/>
            <person name="Misumi O."/>
            <person name="Terasawa K."/>
            <person name="Matsuzaki M."/>
            <person name="Maruyama S."/>
            <person name="Nishida K."/>
            <person name="Yagisawa F."/>
            <person name="Yoshida Y."/>
            <person name="Fujiwara T."/>
            <person name="Takio S."/>
            <person name="Tamura K."/>
            <person name="Chung S.J."/>
            <person name="Nakamura S."/>
            <person name="Kuroiwa H."/>
            <person name="Tanaka K."/>
            <person name="Sato N."/>
            <person name="Kuroiwa T."/>
        </authorList>
    </citation>
    <scope>NUCLEOTIDE SEQUENCE [LARGE SCALE GENOMIC DNA]</scope>
    <source>
        <strain evidence="8 9">10D</strain>
    </source>
</reference>
<dbReference type="PANTHER" id="PTHR42744">
    <property type="entry name" value="BINDING-PROTEIN-DEPENDENT TRANSPORT SYSTEMS INNER MEMBRANE COMPONENT"/>
    <property type="match status" value="1"/>
</dbReference>
<feature type="transmembrane region" description="Helical" evidence="6">
    <location>
        <begin position="784"/>
        <end position="803"/>
    </location>
</feature>
<feature type="transmembrane region" description="Helical" evidence="6">
    <location>
        <begin position="743"/>
        <end position="764"/>
    </location>
</feature>
<feature type="transmembrane region" description="Helical" evidence="6">
    <location>
        <begin position="824"/>
        <end position="848"/>
    </location>
</feature>
<feature type="transmembrane region" description="Helical" evidence="6">
    <location>
        <begin position="264"/>
        <end position="284"/>
    </location>
</feature>
<dbReference type="OrthoDB" id="3727at2759"/>
<dbReference type="STRING" id="280699.M1V613"/>
<dbReference type="Gene3D" id="1.10.3720.10">
    <property type="entry name" value="MetI-like"/>
    <property type="match status" value="2"/>
</dbReference>
<sequence>MGRAREPAYRKRGFQRTWISKVYLANLGESSAVDETQSPNLGLTCWAPSICPASQHGRAGAFLPLASGPIVGLLRHRPDRRERLQTSLNARSATAEAKRFFLQRRRCHHAPQAFSRALHTPPRGQRTLHDSQFLGRASEFHRPCLLRRQARAPWSLCMEQGDRASASERTTPPRTANDVQQGIQEASQRKAGARRHPGRRFAAFTQMLARRSTYRDGLVLLLLVLLAYAMAGTTSYAITQRYDPSAVRISCDPRVLPAYGFQSLMRLVLAYGFSLVFSLIYAYIAYRASFAAQVLLLIIDVLQSVPILAFVPAAVLGLIAMFPGQRIGVELAAMLLLFTSMAWNMLLGFYQSLISIPPDLMEAARILRLSAWRRFWLLEAPSGVCSLVWNSIISVSSGWFFLISIESFSLGPGREYRLPGLGSFLAEAADRGNMRAIFWGLFTVVSLIICIDMLIWRPLIVWSERFKFSTNASSGIGAISSLQRKASRSPSSSSSGLRSSLGSDANFADEDDDRENDNYDDDDDDDDENDASSFAWAGAPRRQFRVLELVQIPDATASATSSAPGLAIMHSIEGESAPGAEQVVIQQRELDAPRSIVFAYFQRSPLMRAVHRRFFLPLWQKFIDADVIWERATETTSQTLALAWKRVHQPHLLLRLWGFMVRLLTWSSVLGIAWLAFLAFRVAHHALRILQTISWRSWITILSCAGLTFGRVLTALALSLLWTVPLGVAVGCSPALARVLQPLVQIAASVPATAVFPFLLLGLANFGGLGLQIGSILLMMFGTMWYILFNVIAGAAAIPAELWEVDAVYNKATDSWLARQWRRWRFLILPGIFPYLITGIVTAVGGAWNASIVSEYVQFQGQILSTKGLGALISNAAARGDLPLLLAGTLVMSSLVLLTNRFVWAPLYKLARERYTLN</sequence>
<dbReference type="Pfam" id="PF00528">
    <property type="entry name" value="BPD_transp_1"/>
    <property type="match status" value="2"/>
</dbReference>
<feature type="compositionally biased region" description="Low complexity" evidence="5">
    <location>
        <begin position="486"/>
        <end position="506"/>
    </location>
</feature>
<feature type="transmembrane region" description="Helical" evidence="6">
    <location>
        <begin position="436"/>
        <end position="456"/>
    </location>
</feature>
<dbReference type="KEGG" id="cme:CYME_CMO283C"/>
<feature type="compositionally biased region" description="Acidic residues" evidence="5">
    <location>
        <begin position="507"/>
        <end position="530"/>
    </location>
</feature>
<name>M1V613_CYAM1</name>
<dbReference type="CDD" id="cd06261">
    <property type="entry name" value="TM_PBP2"/>
    <property type="match status" value="2"/>
</dbReference>
<dbReference type="OMA" id="PNRWDAV"/>
<evidence type="ECO:0000256" key="1">
    <source>
        <dbReference type="ARBA" id="ARBA00004141"/>
    </source>
</evidence>
<feature type="transmembrane region" description="Helical" evidence="6">
    <location>
        <begin position="697"/>
        <end position="722"/>
    </location>
</feature>
<evidence type="ECO:0000256" key="2">
    <source>
        <dbReference type="ARBA" id="ARBA00022692"/>
    </source>
</evidence>
<dbReference type="EMBL" id="AP006497">
    <property type="protein sequence ID" value="BAM81620.1"/>
    <property type="molecule type" value="Genomic_DNA"/>
</dbReference>
<feature type="transmembrane region" description="Helical" evidence="6">
    <location>
        <begin position="884"/>
        <end position="904"/>
    </location>
</feature>
<feature type="region of interest" description="Disordered" evidence="5">
    <location>
        <begin position="162"/>
        <end position="192"/>
    </location>
</feature>
<keyword evidence="2 6" id="KW-0812">Transmembrane</keyword>
<feature type="transmembrane region" description="Helical" evidence="6">
    <location>
        <begin position="217"/>
        <end position="238"/>
    </location>
</feature>
<evidence type="ECO:0000256" key="5">
    <source>
        <dbReference type="SAM" id="MobiDB-lite"/>
    </source>
</evidence>
<dbReference type="RefSeq" id="XP_005537656.1">
    <property type="nucleotide sequence ID" value="XM_005537599.1"/>
</dbReference>
<gene>
    <name evidence="8" type="ORF">CYME_CMO283C</name>
</gene>
<dbReference type="PANTHER" id="PTHR42744:SF1">
    <property type="entry name" value="BINDING-PROTEIN-DEPENDENT TRANSPORT SYSTEMS INNER MEMBRANE COMPONENT"/>
    <property type="match status" value="1"/>
</dbReference>
<evidence type="ECO:0000313" key="8">
    <source>
        <dbReference type="EMBL" id="BAM81620.1"/>
    </source>
</evidence>
<dbReference type="InterPro" id="IPR000515">
    <property type="entry name" value="MetI-like"/>
</dbReference>
<dbReference type="Proteomes" id="UP000007014">
    <property type="component" value="Chromosome 15"/>
</dbReference>
<organism evidence="8 9">
    <name type="scientific">Cyanidioschyzon merolae (strain NIES-3377 / 10D)</name>
    <name type="common">Unicellular red alga</name>
    <dbReference type="NCBI Taxonomy" id="280699"/>
    <lineage>
        <taxon>Eukaryota</taxon>
        <taxon>Rhodophyta</taxon>
        <taxon>Bangiophyceae</taxon>
        <taxon>Cyanidiales</taxon>
        <taxon>Cyanidiaceae</taxon>
        <taxon>Cyanidioschyzon</taxon>
    </lineage>
</organism>
<dbReference type="HOGENOM" id="CLU_317464_0_0_1"/>
<dbReference type="SUPFAM" id="SSF161098">
    <property type="entry name" value="MetI-like"/>
    <property type="match status" value="2"/>
</dbReference>
<feature type="domain" description="ABC transmembrane type-1" evidence="7">
    <location>
        <begin position="260"/>
        <end position="460"/>
    </location>
</feature>
<evidence type="ECO:0000259" key="7">
    <source>
        <dbReference type="PROSITE" id="PS50928"/>
    </source>
</evidence>
<dbReference type="AlphaFoldDB" id="M1V613"/>
<feature type="transmembrane region" description="Helical" evidence="6">
    <location>
        <begin position="296"/>
        <end position="319"/>
    </location>
</feature>
<proteinExistence type="predicted"/>
<evidence type="ECO:0000256" key="4">
    <source>
        <dbReference type="ARBA" id="ARBA00023136"/>
    </source>
</evidence>
<dbReference type="GO" id="GO:0055085">
    <property type="term" value="P:transmembrane transport"/>
    <property type="evidence" value="ECO:0007669"/>
    <property type="project" value="InterPro"/>
</dbReference>